<name>A0A2M6W6I0_9BACT</name>
<evidence type="ECO:0000313" key="3">
    <source>
        <dbReference type="Proteomes" id="UP000231426"/>
    </source>
</evidence>
<dbReference type="AlphaFoldDB" id="A0A2M6W6I0"/>
<evidence type="ECO:0000313" key="2">
    <source>
        <dbReference type="EMBL" id="PIT88398.1"/>
    </source>
</evidence>
<sequence length="388" mass="42798">MITRRLSTRPIPPPPVRLYRTVALTFLFITIVLLGFVIFAMLKKTEIIIMAREDTKSVKTIITAEQQKQGVKSINSIVTSTQFYWLEKYTPTAVKNVPSTSKGQVIIYNKTNENQILVKTTRLLTPNNVLFRLSDRVIIPANGQLTADVYADKSGSTSDIGPSQFTIPGLSTEKQKLIYAESKTAMVGGSGTTKVVSESDLKAAEMDFMEKTKQAFLDKFVSSNNSKTTSADFDQKIVNVTSQHISPSAKIGQETNEFTISGTSTLTVVFYNRQELIETLNKEIGSNIDNGSEKILSLNGEPQISIESVDLSNANARLSVTAQALVTLDANAPLLSKENFLNKNKSELERYIVGLPHVISMNIKFTPSWITKTPGVPDKIKVIVKNVK</sequence>
<evidence type="ECO:0008006" key="4">
    <source>
        <dbReference type="Google" id="ProtNLM"/>
    </source>
</evidence>
<keyword evidence="1" id="KW-0472">Membrane</keyword>
<feature type="transmembrane region" description="Helical" evidence="1">
    <location>
        <begin position="21"/>
        <end position="42"/>
    </location>
</feature>
<dbReference type="EMBL" id="PFBV01000003">
    <property type="protein sequence ID" value="PIT88398.1"/>
    <property type="molecule type" value="Genomic_DNA"/>
</dbReference>
<gene>
    <name evidence="2" type="ORF">COU29_01250</name>
</gene>
<comment type="caution">
    <text evidence="2">The sequence shown here is derived from an EMBL/GenBank/DDBJ whole genome shotgun (WGS) entry which is preliminary data.</text>
</comment>
<proteinExistence type="predicted"/>
<dbReference type="Proteomes" id="UP000231426">
    <property type="component" value="Unassembled WGS sequence"/>
</dbReference>
<organism evidence="2 3">
    <name type="scientific">Candidatus Magasanikbacteria bacterium CG10_big_fil_rev_8_21_14_0_10_36_32</name>
    <dbReference type="NCBI Taxonomy" id="1974646"/>
    <lineage>
        <taxon>Bacteria</taxon>
        <taxon>Candidatus Magasanikiibacteriota</taxon>
    </lineage>
</organism>
<keyword evidence="1" id="KW-1133">Transmembrane helix</keyword>
<protein>
    <recommendedName>
        <fullName evidence="4">Baseplate protein J-like domain-containing protein</fullName>
    </recommendedName>
</protein>
<reference evidence="3" key="1">
    <citation type="submission" date="2017-09" db="EMBL/GenBank/DDBJ databases">
        <title>Depth-based differentiation of microbial function through sediment-hosted aquifers and enrichment of novel symbionts in the deep terrestrial subsurface.</title>
        <authorList>
            <person name="Probst A.J."/>
            <person name="Ladd B."/>
            <person name="Jarett J.K."/>
            <person name="Geller-Mcgrath D.E."/>
            <person name="Sieber C.M.K."/>
            <person name="Emerson J.B."/>
            <person name="Anantharaman K."/>
            <person name="Thomas B.C."/>
            <person name="Malmstrom R."/>
            <person name="Stieglmeier M."/>
            <person name="Klingl A."/>
            <person name="Woyke T."/>
            <person name="Ryan C.M."/>
            <person name="Banfield J.F."/>
        </authorList>
    </citation>
    <scope>NUCLEOTIDE SEQUENCE [LARGE SCALE GENOMIC DNA]</scope>
</reference>
<keyword evidence="1" id="KW-0812">Transmembrane</keyword>
<evidence type="ECO:0000256" key="1">
    <source>
        <dbReference type="SAM" id="Phobius"/>
    </source>
</evidence>
<accession>A0A2M6W6I0</accession>